<dbReference type="PANTHER" id="PTHR33325">
    <property type="entry name" value="ZINC FINGER, CCHC-TYPE-RELATED"/>
    <property type="match status" value="1"/>
</dbReference>
<reference evidence="1 2" key="1">
    <citation type="submission" date="2024-01" db="EMBL/GenBank/DDBJ databases">
        <title>The complete chloroplast genome sequence of Lithospermum erythrorhizon: insights into the phylogenetic relationship among Boraginaceae species and the maternal lineages of purple gromwells.</title>
        <authorList>
            <person name="Okada T."/>
            <person name="Watanabe K."/>
        </authorList>
    </citation>
    <scope>NUCLEOTIDE SEQUENCE [LARGE SCALE GENOMIC DNA]</scope>
</reference>
<comment type="caution">
    <text evidence="1">The sequence shown here is derived from an EMBL/GenBank/DDBJ whole genome shotgun (WGS) entry which is preliminary data.</text>
</comment>
<accession>A0AAV3NPV1</accession>
<evidence type="ECO:0000313" key="1">
    <source>
        <dbReference type="EMBL" id="GAA0141244.1"/>
    </source>
</evidence>
<keyword evidence="2" id="KW-1185">Reference proteome</keyword>
<dbReference type="Proteomes" id="UP001454036">
    <property type="component" value="Unassembled WGS sequence"/>
</dbReference>
<evidence type="ECO:0008006" key="3">
    <source>
        <dbReference type="Google" id="ProtNLM"/>
    </source>
</evidence>
<organism evidence="1 2">
    <name type="scientific">Lithospermum erythrorhizon</name>
    <name type="common">Purple gromwell</name>
    <name type="synonym">Lithospermum officinale var. erythrorhizon</name>
    <dbReference type="NCBI Taxonomy" id="34254"/>
    <lineage>
        <taxon>Eukaryota</taxon>
        <taxon>Viridiplantae</taxon>
        <taxon>Streptophyta</taxon>
        <taxon>Embryophyta</taxon>
        <taxon>Tracheophyta</taxon>
        <taxon>Spermatophyta</taxon>
        <taxon>Magnoliopsida</taxon>
        <taxon>eudicotyledons</taxon>
        <taxon>Gunneridae</taxon>
        <taxon>Pentapetalae</taxon>
        <taxon>asterids</taxon>
        <taxon>lamiids</taxon>
        <taxon>Boraginales</taxon>
        <taxon>Boraginaceae</taxon>
        <taxon>Boraginoideae</taxon>
        <taxon>Lithospermeae</taxon>
        <taxon>Lithospermum</taxon>
    </lineage>
</organism>
<name>A0AAV3NPV1_LITER</name>
<gene>
    <name evidence="1" type="ORF">LIER_42654</name>
</gene>
<proteinExistence type="predicted"/>
<sequence length="98" mass="11287">MLNLPPLKFNALDTSGKNYLMWARDAELYLTSKGLGETIRDGNNAYSQDKAKALMLLWHHLSEELKDVYSFMEIRDPLALWNSLKNKGRNVTRKLLCS</sequence>
<dbReference type="AlphaFoldDB" id="A0AAV3NPV1"/>
<protein>
    <recommendedName>
        <fullName evidence="3">Retrotransposon Copia-like N-terminal domain-containing protein</fullName>
    </recommendedName>
</protein>
<dbReference type="PANTHER" id="PTHR33325:SF5">
    <property type="entry name" value="TRANSCRIPTION FACTOR INTERACTOR AND REGULATOR CCHC(ZN) FAMILY"/>
    <property type="match status" value="1"/>
</dbReference>
<dbReference type="EMBL" id="BAABME010030419">
    <property type="protein sequence ID" value="GAA0141244.1"/>
    <property type="molecule type" value="Genomic_DNA"/>
</dbReference>
<evidence type="ECO:0000313" key="2">
    <source>
        <dbReference type="Proteomes" id="UP001454036"/>
    </source>
</evidence>